<gene>
    <name evidence="4" type="ORF">FYJ80_07280</name>
</gene>
<dbReference type="Proteomes" id="UP000460549">
    <property type="component" value="Unassembled WGS sequence"/>
</dbReference>
<evidence type="ECO:0000313" key="5">
    <source>
        <dbReference type="Proteomes" id="UP000460549"/>
    </source>
</evidence>
<comment type="caution">
    <text evidence="4">The sequence shown here is derived from an EMBL/GenBank/DDBJ whole genome shotgun (WGS) entry which is preliminary data.</text>
</comment>
<keyword evidence="3" id="KW-1133">Transmembrane helix</keyword>
<evidence type="ECO:0000256" key="1">
    <source>
        <dbReference type="ARBA" id="ARBA00022679"/>
    </source>
</evidence>
<dbReference type="GO" id="GO:0016020">
    <property type="term" value="C:membrane"/>
    <property type="evidence" value="ECO:0007669"/>
    <property type="project" value="InterPro"/>
</dbReference>
<reference evidence="4 5" key="1">
    <citation type="submission" date="2019-08" db="EMBL/GenBank/DDBJ databases">
        <title>In-depth cultivation of the pig gut microbiome towards novel bacterial diversity and tailored functional studies.</title>
        <authorList>
            <person name="Wylensek D."/>
            <person name="Hitch T.C.A."/>
            <person name="Clavel T."/>
        </authorList>
    </citation>
    <scope>NUCLEOTIDE SEQUENCE [LARGE SCALE GENOMIC DNA]</scope>
    <source>
        <strain evidence="4 5">NM-380-WT-3C1</strain>
    </source>
</reference>
<feature type="transmembrane region" description="Helical" evidence="3">
    <location>
        <begin position="94"/>
        <end position="112"/>
    </location>
</feature>
<evidence type="ECO:0000313" key="4">
    <source>
        <dbReference type="EMBL" id="MSU06577.1"/>
    </source>
</evidence>
<dbReference type="EMBL" id="VUNN01000013">
    <property type="protein sequence ID" value="MSU06577.1"/>
    <property type="molecule type" value="Genomic_DNA"/>
</dbReference>
<dbReference type="Pfam" id="PF01066">
    <property type="entry name" value="CDP-OH_P_transf"/>
    <property type="match status" value="1"/>
</dbReference>
<dbReference type="InterPro" id="IPR043130">
    <property type="entry name" value="CDP-OH_PTrfase_TM_dom"/>
</dbReference>
<dbReference type="GO" id="GO:0008654">
    <property type="term" value="P:phospholipid biosynthetic process"/>
    <property type="evidence" value="ECO:0007669"/>
    <property type="project" value="InterPro"/>
</dbReference>
<keyword evidence="3" id="KW-0472">Membrane</keyword>
<dbReference type="AlphaFoldDB" id="A0A7X2TR91"/>
<protein>
    <submittedName>
        <fullName evidence="4">CDP-alcohol phosphatidyltransferase family protein</fullName>
    </submittedName>
</protein>
<proteinExistence type="inferred from homology"/>
<organism evidence="4 5">
    <name type="scientific">Bullifex porci</name>
    <dbReference type="NCBI Taxonomy" id="2606638"/>
    <lineage>
        <taxon>Bacteria</taxon>
        <taxon>Pseudomonadati</taxon>
        <taxon>Spirochaetota</taxon>
        <taxon>Spirochaetia</taxon>
        <taxon>Spirochaetales</taxon>
        <taxon>Spirochaetaceae</taxon>
        <taxon>Bullifex</taxon>
    </lineage>
</organism>
<dbReference type="PROSITE" id="PS00379">
    <property type="entry name" value="CDP_ALCOHOL_P_TRANSF"/>
    <property type="match status" value="1"/>
</dbReference>
<feature type="transmembrane region" description="Helical" evidence="3">
    <location>
        <begin position="124"/>
        <end position="144"/>
    </location>
</feature>
<dbReference type="Gene3D" id="1.20.120.1760">
    <property type="match status" value="1"/>
</dbReference>
<keyword evidence="5" id="KW-1185">Reference proteome</keyword>
<feature type="transmembrane region" description="Helical" evidence="3">
    <location>
        <begin position="62"/>
        <end position="82"/>
    </location>
</feature>
<keyword evidence="1 2" id="KW-0808">Transferase</keyword>
<evidence type="ECO:0000256" key="2">
    <source>
        <dbReference type="RuleBase" id="RU003750"/>
    </source>
</evidence>
<comment type="similarity">
    <text evidence="2">Belongs to the CDP-alcohol phosphatidyltransferase class-I family.</text>
</comment>
<keyword evidence="3" id="KW-0812">Transmembrane</keyword>
<sequence length="189" mass="20902">MDFFKKNAANMITLVRIPCAVGIVFSKPFTPLFYFFLILGGLSDAIDGMVARRISGDSPLGALLDSISDLCFFGATVFSVIIKEYNSIGISAKLIFIILCIVRLICYLIQLIKFKQLAPLHTIFNKLASISIFVMLFFIPFIGITMATSIVSIIGIIGGIEEIIIHLLSKKARTNTLSLYVVLKERKSK</sequence>
<dbReference type="RefSeq" id="WP_154425549.1">
    <property type="nucleotide sequence ID" value="NZ_VUNN01000013.1"/>
</dbReference>
<accession>A0A7X2TR91</accession>
<evidence type="ECO:0000256" key="3">
    <source>
        <dbReference type="SAM" id="Phobius"/>
    </source>
</evidence>
<dbReference type="InterPro" id="IPR000462">
    <property type="entry name" value="CDP-OH_P_trans"/>
</dbReference>
<dbReference type="InterPro" id="IPR048254">
    <property type="entry name" value="CDP_ALCOHOL_P_TRANSF_CS"/>
</dbReference>
<name>A0A7X2TR91_9SPIO</name>
<dbReference type="GO" id="GO:0016780">
    <property type="term" value="F:phosphotransferase activity, for other substituted phosphate groups"/>
    <property type="evidence" value="ECO:0007669"/>
    <property type="project" value="InterPro"/>
</dbReference>